<evidence type="ECO:0000313" key="6">
    <source>
        <dbReference type="Proteomes" id="UP001597189"/>
    </source>
</evidence>
<evidence type="ECO:0000256" key="3">
    <source>
        <dbReference type="ARBA" id="ARBA00022840"/>
    </source>
</evidence>
<evidence type="ECO:0000256" key="2">
    <source>
        <dbReference type="ARBA" id="ARBA00022741"/>
    </source>
</evidence>
<organism evidence="5 6">
    <name type="scientific">Levilactobacillus lanxiensis</name>
    <dbReference type="NCBI Taxonomy" id="2799568"/>
    <lineage>
        <taxon>Bacteria</taxon>
        <taxon>Bacillati</taxon>
        <taxon>Bacillota</taxon>
        <taxon>Bacilli</taxon>
        <taxon>Lactobacillales</taxon>
        <taxon>Lactobacillaceae</taxon>
        <taxon>Levilactobacillus</taxon>
    </lineage>
</organism>
<dbReference type="InterPro" id="IPR003439">
    <property type="entry name" value="ABC_transporter-like_ATP-bd"/>
</dbReference>
<dbReference type="Gene3D" id="3.40.50.300">
    <property type="entry name" value="P-loop containing nucleotide triphosphate hydrolases"/>
    <property type="match status" value="1"/>
</dbReference>
<sequence length="249" mass="27474">MPITLQNVSLTLDKLDILNDVTATIADGSFVSLIAPSGAGKSTILKLLTGLLTPSTGSLAVEGQPITGLNTTFSYLPQEDMLFPWYTIDQNITLYQRINHQPVDQERVTELLTLCGLLPYRKFLPHQLSGGMRQRVALLGTMLNPADYRLLDEPFGALDAMTRGLMQDWLLGLPAELKRTTLLVTHDIEEAIYLSDRILVLSARPAHVVQDIALTPITRDRAWLATQAPLKAEIFELLRADCLAAGEQL</sequence>
<keyword evidence="6" id="KW-1185">Reference proteome</keyword>
<keyword evidence="1" id="KW-0813">Transport</keyword>
<accession>A0ABW4D2B9</accession>
<dbReference type="SUPFAM" id="SSF52540">
    <property type="entry name" value="P-loop containing nucleoside triphosphate hydrolases"/>
    <property type="match status" value="1"/>
</dbReference>
<dbReference type="PROSITE" id="PS00211">
    <property type="entry name" value="ABC_TRANSPORTER_1"/>
    <property type="match status" value="1"/>
</dbReference>
<comment type="caution">
    <text evidence="5">The sequence shown here is derived from an EMBL/GenBank/DDBJ whole genome shotgun (WGS) entry which is preliminary data.</text>
</comment>
<dbReference type="PANTHER" id="PTHR42788">
    <property type="entry name" value="TAURINE IMPORT ATP-BINDING PROTEIN-RELATED"/>
    <property type="match status" value="1"/>
</dbReference>
<dbReference type="Proteomes" id="UP001597189">
    <property type="component" value="Unassembled WGS sequence"/>
</dbReference>
<evidence type="ECO:0000256" key="1">
    <source>
        <dbReference type="ARBA" id="ARBA00022448"/>
    </source>
</evidence>
<evidence type="ECO:0000313" key="5">
    <source>
        <dbReference type="EMBL" id="MFD1454268.1"/>
    </source>
</evidence>
<dbReference type="SMART" id="SM00382">
    <property type="entry name" value="AAA"/>
    <property type="match status" value="1"/>
</dbReference>
<dbReference type="EMBL" id="JBHTOD010000001">
    <property type="protein sequence ID" value="MFD1454268.1"/>
    <property type="molecule type" value="Genomic_DNA"/>
</dbReference>
<dbReference type="PROSITE" id="PS50893">
    <property type="entry name" value="ABC_TRANSPORTER_2"/>
    <property type="match status" value="1"/>
</dbReference>
<feature type="domain" description="ABC transporter" evidence="4">
    <location>
        <begin position="3"/>
        <end position="228"/>
    </location>
</feature>
<evidence type="ECO:0000259" key="4">
    <source>
        <dbReference type="PROSITE" id="PS50893"/>
    </source>
</evidence>
<dbReference type="Pfam" id="PF00005">
    <property type="entry name" value="ABC_tran"/>
    <property type="match status" value="1"/>
</dbReference>
<keyword evidence="3 5" id="KW-0067">ATP-binding</keyword>
<dbReference type="RefSeq" id="WP_203642505.1">
    <property type="nucleotide sequence ID" value="NZ_BOLN01000001.1"/>
</dbReference>
<dbReference type="InterPro" id="IPR027417">
    <property type="entry name" value="P-loop_NTPase"/>
</dbReference>
<gene>
    <name evidence="5" type="ORF">ACFQ44_01075</name>
</gene>
<dbReference type="InterPro" id="IPR050166">
    <property type="entry name" value="ABC_transporter_ATP-bind"/>
</dbReference>
<dbReference type="GO" id="GO:0005524">
    <property type="term" value="F:ATP binding"/>
    <property type="evidence" value="ECO:0007669"/>
    <property type="project" value="UniProtKB-KW"/>
</dbReference>
<dbReference type="InterPro" id="IPR017871">
    <property type="entry name" value="ABC_transporter-like_CS"/>
</dbReference>
<name>A0ABW4D2B9_9LACO</name>
<protein>
    <submittedName>
        <fullName evidence="5">ABC transporter ATP-binding protein</fullName>
    </submittedName>
</protein>
<proteinExistence type="predicted"/>
<dbReference type="InterPro" id="IPR003593">
    <property type="entry name" value="AAA+_ATPase"/>
</dbReference>
<keyword evidence="2" id="KW-0547">Nucleotide-binding</keyword>
<dbReference type="PANTHER" id="PTHR42788:SF2">
    <property type="entry name" value="ABC TRANSPORTER ATP-BINDING PROTEIN"/>
    <property type="match status" value="1"/>
</dbReference>
<reference evidence="6" key="1">
    <citation type="journal article" date="2019" name="Int. J. Syst. Evol. Microbiol.">
        <title>The Global Catalogue of Microorganisms (GCM) 10K type strain sequencing project: providing services to taxonomists for standard genome sequencing and annotation.</title>
        <authorList>
            <consortium name="The Broad Institute Genomics Platform"/>
            <consortium name="The Broad Institute Genome Sequencing Center for Infectious Disease"/>
            <person name="Wu L."/>
            <person name="Ma J."/>
        </authorList>
    </citation>
    <scope>NUCLEOTIDE SEQUENCE [LARGE SCALE GENOMIC DNA]</scope>
    <source>
        <strain evidence="6">CCM 8979</strain>
    </source>
</reference>